<dbReference type="InterPro" id="IPR045676">
    <property type="entry name" value="DUF6194"/>
</dbReference>
<dbReference type="Pfam" id="PF19694">
    <property type="entry name" value="DUF6194"/>
    <property type="match status" value="1"/>
</dbReference>
<evidence type="ECO:0000259" key="1">
    <source>
        <dbReference type="Pfam" id="PF19694"/>
    </source>
</evidence>
<accession>A0A1G9QDJ3</accession>
<dbReference type="Proteomes" id="UP000198901">
    <property type="component" value="Unassembled WGS sequence"/>
</dbReference>
<protein>
    <recommendedName>
        <fullName evidence="1">DUF6194 domain-containing protein</fullName>
    </recommendedName>
</protein>
<sequence>MTIDALTQHILADFSGSHVQIIANGDRFFFIKGEDKFPFATIVTGDNDYDNLSNLNREGFFRLNMGVGREVFRELFPEEEATYDFTAQHTLFPHPMYHKLFWISIINPAAYEPLRQFLTSAWEKSVRKPGW</sequence>
<dbReference type="EMBL" id="FNGS01000004">
    <property type="protein sequence ID" value="SDM09069.1"/>
    <property type="molecule type" value="Genomic_DNA"/>
</dbReference>
<reference evidence="2 3" key="1">
    <citation type="submission" date="2016-10" db="EMBL/GenBank/DDBJ databases">
        <authorList>
            <person name="de Groot N.N."/>
        </authorList>
    </citation>
    <scope>NUCLEOTIDE SEQUENCE [LARGE SCALE GENOMIC DNA]</scope>
    <source>
        <strain evidence="2 3">DSM 21668</strain>
    </source>
</reference>
<name>A0A1G9QDJ3_9BACT</name>
<evidence type="ECO:0000313" key="3">
    <source>
        <dbReference type="Proteomes" id="UP000198901"/>
    </source>
</evidence>
<dbReference type="AlphaFoldDB" id="A0A1G9QDJ3"/>
<evidence type="ECO:0000313" key="2">
    <source>
        <dbReference type="EMBL" id="SDM09069.1"/>
    </source>
</evidence>
<proteinExistence type="predicted"/>
<organism evidence="2 3">
    <name type="scientific">Siphonobacter aquaeclarae</name>
    <dbReference type="NCBI Taxonomy" id="563176"/>
    <lineage>
        <taxon>Bacteria</taxon>
        <taxon>Pseudomonadati</taxon>
        <taxon>Bacteroidota</taxon>
        <taxon>Cytophagia</taxon>
        <taxon>Cytophagales</taxon>
        <taxon>Cytophagaceae</taxon>
        <taxon>Siphonobacter</taxon>
    </lineage>
</organism>
<dbReference type="OrthoDB" id="9783727at2"/>
<dbReference type="STRING" id="563176.SAMN04488090_2583"/>
<keyword evidence="3" id="KW-1185">Reference proteome</keyword>
<gene>
    <name evidence="2" type="ORF">SAMN04488090_2583</name>
</gene>
<dbReference type="RefSeq" id="WP_093202606.1">
    <property type="nucleotide sequence ID" value="NZ_FNGS01000004.1"/>
</dbReference>
<feature type="domain" description="DUF6194" evidence="1">
    <location>
        <begin position="1"/>
        <end position="128"/>
    </location>
</feature>